<dbReference type="Proteomes" id="UP000039021">
    <property type="component" value="Unassembled WGS sequence"/>
</dbReference>
<dbReference type="EMBL" id="CSBK01001879">
    <property type="protein sequence ID" value="COZ25439.1"/>
    <property type="molecule type" value="Genomic_DNA"/>
</dbReference>
<dbReference type="EMBL" id="CQQC01000132">
    <property type="protein sequence ID" value="CNU40927.1"/>
    <property type="molecule type" value="Genomic_DNA"/>
</dbReference>
<protein>
    <submittedName>
        <fullName evidence="2">PPE family protein</fullName>
    </submittedName>
</protein>
<accession>A0A655J735</accession>
<dbReference type="AlphaFoldDB" id="A0A655J735"/>
<evidence type="ECO:0000313" key="3">
    <source>
        <dbReference type="EMBL" id="COZ25439.1"/>
    </source>
</evidence>
<sequence length="48" mass="5209">MFISSRFSFITTVDFTSRPDMPTTSALLSSATSRMVAIGCLMPMLTTS</sequence>
<evidence type="ECO:0000313" key="1">
    <source>
        <dbReference type="EMBL" id="CNU40927.1"/>
    </source>
</evidence>
<dbReference type="EMBL" id="CHKL01000323">
    <property type="protein sequence ID" value="COW52558.1"/>
    <property type="molecule type" value="Genomic_DNA"/>
</dbReference>
<name>A0A655J735_MYCTX</name>
<reference evidence="3" key="1">
    <citation type="submission" date="2015-03" db="EMBL/GenBank/DDBJ databases">
        <authorList>
            <consortium name="Pathogen Informatics"/>
            <person name="Murphy D."/>
        </authorList>
    </citation>
    <scope>NUCLEOTIDE SEQUENCE</scope>
    <source>
        <strain evidence="3">N09902308</strain>
    </source>
</reference>
<gene>
    <name evidence="1" type="ORF">ERS007661_00621</name>
    <name evidence="3" type="ORF">ERS007739_03552</name>
    <name evidence="2" type="ORF">ERS007741_02654</name>
</gene>
<proteinExistence type="predicted"/>
<evidence type="ECO:0000313" key="4">
    <source>
        <dbReference type="Proteomes" id="UP000039021"/>
    </source>
</evidence>
<reference evidence="4 5" key="2">
    <citation type="submission" date="2015-03" db="EMBL/GenBank/DDBJ databases">
        <authorList>
            <consortium name="Pathogen Informatics"/>
        </authorList>
    </citation>
    <scope>NUCLEOTIDE SEQUENCE [LARGE SCALE GENOMIC DNA]</scope>
    <source>
        <strain evidence="1 5">D00501624</strain>
        <strain evidence="4">N09902308</strain>
        <strain evidence="2 6">P00601463</strain>
    </source>
</reference>
<evidence type="ECO:0000313" key="5">
    <source>
        <dbReference type="Proteomes" id="UP000039217"/>
    </source>
</evidence>
<evidence type="ECO:0000313" key="2">
    <source>
        <dbReference type="EMBL" id="COW52558.1"/>
    </source>
</evidence>
<organism evidence="2 6">
    <name type="scientific">Mycobacterium tuberculosis</name>
    <dbReference type="NCBI Taxonomy" id="1773"/>
    <lineage>
        <taxon>Bacteria</taxon>
        <taxon>Bacillati</taxon>
        <taxon>Actinomycetota</taxon>
        <taxon>Actinomycetes</taxon>
        <taxon>Mycobacteriales</taxon>
        <taxon>Mycobacteriaceae</taxon>
        <taxon>Mycobacterium</taxon>
        <taxon>Mycobacterium tuberculosis complex</taxon>
    </lineage>
</organism>
<dbReference type="Proteomes" id="UP000048600">
    <property type="component" value="Unassembled WGS sequence"/>
</dbReference>
<dbReference type="Proteomes" id="UP000039217">
    <property type="component" value="Unassembled WGS sequence"/>
</dbReference>
<evidence type="ECO:0000313" key="6">
    <source>
        <dbReference type="Proteomes" id="UP000048600"/>
    </source>
</evidence>